<feature type="domain" description="Glyoxalase/fosfomycin resistance/dioxygenase" evidence="1">
    <location>
        <begin position="15"/>
        <end position="137"/>
    </location>
</feature>
<dbReference type="PANTHER" id="PTHR33990">
    <property type="entry name" value="PROTEIN YJDN-RELATED"/>
    <property type="match status" value="1"/>
</dbReference>
<name>A0A6G9YLW7_9NOCA</name>
<dbReference type="EMBL" id="CP046172">
    <property type="protein sequence ID" value="QIS14204.1"/>
    <property type="molecule type" value="Genomic_DNA"/>
</dbReference>
<evidence type="ECO:0000313" key="2">
    <source>
        <dbReference type="EMBL" id="QIS14204.1"/>
    </source>
</evidence>
<dbReference type="CDD" id="cd06588">
    <property type="entry name" value="PhnB_like"/>
    <property type="match status" value="1"/>
</dbReference>
<keyword evidence="3" id="KW-1185">Reference proteome</keyword>
<organism evidence="2 3">
    <name type="scientific">Nocardia arthritidis</name>
    <dbReference type="NCBI Taxonomy" id="228602"/>
    <lineage>
        <taxon>Bacteria</taxon>
        <taxon>Bacillati</taxon>
        <taxon>Actinomycetota</taxon>
        <taxon>Actinomycetes</taxon>
        <taxon>Mycobacteriales</taxon>
        <taxon>Nocardiaceae</taxon>
        <taxon>Nocardia</taxon>
    </lineage>
</organism>
<dbReference type="InterPro" id="IPR004360">
    <property type="entry name" value="Glyas_Fos-R_dOase_dom"/>
</dbReference>
<evidence type="ECO:0000259" key="1">
    <source>
        <dbReference type="Pfam" id="PF00903"/>
    </source>
</evidence>
<dbReference type="InterPro" id="IPR029068">
    <property type="entry name" value="Glyas_Bleomycin-R_OHBP_Dase"/>
</dbReference>
<dbReference type="InterPro" id="IPR028973">
    <property type="entry name" value="PhnB-like"/>
</dbReference>
<proteinExistence type="predicted"/>
<dbReference type="KEGG" id="nah:F5544_31825"/>
<gene>
    <name evidence="2" type="ORF">F5544_31825</name>
</gene>
<sequence length="146" mass="15974">MTVADHEGNNMTTKFNPYVIFWGNAREAMEFYRSVFGGTLTLTTYGELGRQHPDGADKIVHSVLATDIGFTFMGADAPPEIPQASSTKIALFMSGSDADIRGYWKQLSDGGTVLDPLAKQDWGNEKGACMDSFGTTWLVEIVEPRS</sequence>
<dbReference type="AlphaFoldDB" id="A0A6G9YLW7"/>
<dbReference type="PANTHER" id="PTHR33990:SF1">
    <property type="entry name" value="PROTEIN YJDN"/>
    <property type="match status" value="1"/>
</dbReference>
<dbReference type="Pfam" id="PF00903">
    <property type="entry name" value="Glyoxalase"/>
    <property type="match status" value="1"/>
</dbReference>
<dbReference type="Proteomes" id="UP000503540">
    <property type="component" value="Chromosome"/>
</dbReference>
<dbReference type="SUPFAM" id="SSF54593">
    <property type="entry name" value="Glyoxalase/Bleomycin resistance protein/Dihydroxybiphenyl dioxygenase"/>
    <property type="match status" value="1"/>
</dbReference>
<accession>A0A6G9YLW7</accession>
<dbReference type="Gene3D" id="3.10.180.10">
    <property type="entry name" value="2,3-Dihydroxybiphenyl 1,2-Dioxygenase, domain 1"/>
    <property type="match status" value="1"/>
</dbReference>
<evidence type="ECO:0000313" key="3">
    <source>
        <dbReference type="Proteomes" id="UP000503540"/>
    </source>
</evidence>
<protein>
    <submittedName>
        <fullName evidence="2">VOC family protein</fullName>
    </submittedName>
</protein>
<reference evidence="2 3" key="1">
    <citation type="journal article" date="2019" name="ACS Chem. Biol.">
        <title>Identification and Mobilization of a Cryptic Antibiotic Biosynthesis Gene Locus from a Human-Pathogenic Nocardia Isolate.</title>
        <authorList>
            <person name="Herisse M."/>
            <person name="Ishida K."/>
            <person name="Porter J.L."/>
            <person name="Howden B."/>
            <person name="Hertweck C."/>
            <person name="Stinear T.P."/>
            <person name="Pidot S.J."/>
        </authorList>
    </citation>
    <scope>NUCLEOTIDE SEQUENCE [LARGE SCALE GENOMIC DNA]</scope>
    <source>
        <strain evidence="2 3">AUSMDU00012717</strain>
    </source>
</reference>